<dbReference type="OrthoDB" id="1725265at2759"/>
<sequence>MSLKEVHEPFPSNCREPIHEDRRLQIAELDEWQMRKPRPHDKPKLCQNELNTFPNQLKVGDKVLLDATDPHIATTKPNDEIPLTVLTFSHSLQSRHGHTHRRAYDRVETGQRFPNMGYEKSPRSCDMVPCHLHVEGKRALASSTLMMPTFCGVCHTGTSSILLISLPSDIGRGSFALAPMLLGWLDTSVPLHRSPRIILDPHWPDVSTRYLEHAKHKDDRKVTRNLPSSISSHLIYEGGGPRGHY</sequence>
<evidence type="ECO:0000313" key="1">
    <source>
        <dbReference type="EMBL" id="PPS00129.1"/>
    </source>
</evidence>
<reference evidence="1 2" key="1">
    <citation type="submission" date="2015-01" db="EMBL/GenBank/DDBJ databases">
        <title>Genome of allotetraploid Gossypium barbadense reveals genomic plasticity and fiber elongation in cotton evolution.</title>
        <authorList>
            <person name="Chen X."/>
            <person name="Liu X."/>
            <person name="Zhao B."/>
            <person name="Zheng H."/>
            <person name="Hu Y."/>
            <person name="Lu G."/>
            <person name="Yang C."/>
            <person name="Chen J."/>
            <person name="Shan C."/>
            <person name="Zhang L."/>
            <person name="Zhou Y."/>
            <person name="Wang L."/>
            <person name="Guo W."/>
            <person name="Bai Y."/>
            <person name="Ruan J."/>
            <person name="Shangguan X."/>
            <person name="Mao Y."/>
            <person name="Jiang J."/>
            <person name="Zhu Y."/>
            <person name="Lei J."/>
            <person name="Kang H."/>
            <person name="Chen S."/>
            <person name="He X."/>
            <person name="Wang R."/>
            <person name="Wang Y."/>
            <person name="Chen J."/>
            <person name="Wang L."/>
            <person name="Yu S."/>
            <person name="Wang B."/>
            <person name="Wei J."/>
            <person name="Song S."/>
            <person name="Lu X."/>
            <person name="Gao Z."/>
            <person name="Gu W."/>
            <person name="Deng X."/>
            <person name="Ma D."/>
            <person name="Wang S."/>
            <person name="Liang W."/>
            <person name="Fang L."/>
            <person name="Cai C."/>
            <person name="Zhu X."/>
            <person name="Zhou B."/>
            <person name="Zhang Y."/>
            <person name="Chen Z."/>
            <person name="Xu S."/>
            <person name="Zhu R."/>
            <person name="Wang S."/>
            <person name="Zhang T."/>
            <person name="Zhao G."/>
        </authorList>
    </citation>
    <scope>NUCLEOTIDE SEQUENCE [LARGE SCALE GENOMIC DNA]</scope>
    <source>
        <strain evidence="2">cv. Xinhai21</strain>
        <tissue evidence="1">Leaf</tissue>
    </source>
</reference>
<accession>A0A2P5X9W0</accession>
<evidence type="ECO:0000313" key="2">
    <source>
        <dbReference type="Proteomes" id="UP000239757"/>
    </source>
</evidence>
<gene>
    <name evidence="1" type="ORF">GOBAR_AA20533</name>
</gene>
<dbReference type="AlphaFoldDB" id="A0A2P5X9W0"/>
<name>A0A2P5X9W0_GOSBA</name>
<protein>
    <submittedName>
        <fullName evidence="1">Uncharacterized protein</fullName>
    </submittedName>
</protein>
<dbReference type="Proteomes" id="UP000239757">
    <property type="component" value="Unassembled WGS sequence"/>
</dbReference>
<organism evidence="1 2">
    <name type="scientific">Gossypium barbadense</name>
    <name type="common">Sea Island cotton</name>
    <name type="synonym">Hibiscus barbadensis</name>
    <dbReference type="NCBI Taxonomy" id="3634"/>
    <lineage>
        <taxon>Eukaryota</taxon>
        <taxon>Viridiplantae</taxon>
        <taxon>Streptophyta</taxon>
        <taxon>Embryophyta</taxon>
        <taxon>Tracheophyta</taxon>
        <taxon>Spermatophyta</taxon>
        <taxon>Magnoliopsida</taxon>
        <taxon>eudicotyledons</taxon>
        <taxon>Gunneridae</taxon>
        <taxon>Pentapetalae</taxon>
        <taxon>rosids</taxon>
        <taxon>malvids</taxon>
        <taxon>Malvales</taxon>
        <taxon>Malvaceae</taxon>
        <taxon>Malvoideae</taxon>
        <taxon>Gossypium</taxon>
    </lineage>
</organism>
<proteinExistence type="predicted"/>
<dbReference type="EMBL" id="KZ665354">
    <property type="protein sequence ID" value="PPS00129.1"/>
    <property type="molecule type" value="Genomic_DNA"/>
</dbReference>